<proteinExistence type="predicted"/>
<evidence type="ECO:0000313" key="3">
    <source>
        <dbReference type="Proteomes" id="UP000190092"/>
    </source>
</evidence>
<dbReference type="InterPro" id="IPR050789">
    <property type="entry name" value="Diverse_Enzym_Activities"/>
</dbReference>
<dbReference type="Proteomes" id="UP000190092">
    <property type="component" value="Unassembled WGS sequence"/>
</dbReference>
<dbReference type="EMBL" id="FUWJ01000018">
    <property type="protein sequence ID" value="SKA40018.1"/>
    <property type="molecule type" value="Genomic_DNA"/>
</dbReference>
<evidence type="ECO:0000259" key="1">
    <source>
        <dbReference type="Pfam" id="PF00144"/>
    </source>
</evidence>
<name>A0A1T4TI81_9HYPH</name>
<dbReference type="PANTHER" id="PTHR43283">
    <property type="entry name" value="BETA-LACTAMASE-RELATED"/>
    <property type="match status" value="1"/>
</dbReference>
<dbReference type="PROSITE" id="PS51257">
    <property type="entry name" value="PROKAR_LIPOPROTEIN"/>
    <property type="match status" value="1"/>
</dbReference>
<dbReference type="Pfam" id="PF00144">
    <property type="entry name" value="Beta-lactamase"/>
    <property type="match status" value="1"/>
</dbReference>
<feature type="domain" description="Beta-lactamase-related" evidence="1">
    <location>
        <begin position="148"/>
        <end position="411"/>
    </location>
</feature>
<dbReference type="STRING" id="225324.SAMN02745126_06301"/>
<dbReference type="OrthoDB" id="9814204at2"/>
<dbReference type="AlphaFoldDB" id="A0A1T4TI81"/>
<dbReference type="InterPro" id="IPR001466">
    <property type="entry name" value="Beta-lactam-related"/>
</dbReference>
<gene>
    <name evidence="2" type="ORF">SAMN02745126_06301</name>
</gene>
<sequence>MKRTATAILISFLLPLMLGGCGVDRALHVASSLTAHELCSVAFVEGRDPEPVFHDYLQPFIGVRIVADRLHYTVDHERRQVTATVGHAFAARAVYAEGRGCTVMNRSAAPPAPLVLDPVAFADVPLPQAPDPRLTAAIDRAFTPDRRALVIVQDGNIVGERYAAGDRADTRLQSWSMAKSITNALIGILVRNGKLALDQPVPGLPNGITVDHLLRQTSGQPFGSSNSGFDLSSRMQFLEADTAAFAATRFEGKPGERWSYTDANYQLLSGIVRRAAGGTPDAVANFARRELFGPAGMKSALLEFDEAGTPMGASWAFASARDWARFGLLYLNDGVVEGRRLLPEGWVDYSARPTPPAEAGYGAGFWTNRGESEGARRRRSWGMPADSFFALGNSGQIVLIAPSRRLVIVSLGFSLDPTNHTPVEAVARLAQALADLGSAR</sequence>
<organism evidence="2 3">
    <name type="scientific">Enhydrobacter aerosaccus</name>
    <dbReference type="NCBI Taxonomy" id="225324"/>
    <lineage>
        <taxon>Bacteria</taxon>
        <taxon>Pseudomonadati</taxon>
        <taxon>Pseudomonadota</taxon>
        <taxon>Alphaproteobacteria</taxon>
        <taxon>Hyphomicrobiales</taxon>
        <taxon>Enhydrobacter</taxon>
    </lineage>
</organism>
<accession>A0A1T4TI81</accession>
<dbReference type="InterPro" id="IPR012338">
    <property type="entry name" value="Beta-lactam/transpept-like"/>
</dbReference>
<reference evidence="3" key="1">
    <citation type="submission" date="2017-02" db="EMBL/GenBank/DDBJ databases">
        <authorList>
            <person name="Varghese N."/>
            <person name="Submissions S."/>
        </authorList>
    </citation>
    <scope>NUCLEOTIDE SEQUENCE [LARGE SCALE GENOMIC DNA]</scope>
    <source>
        <strain evidence="3">ATCC 27094</strain>
    </source>
</reference>
<dbReference type="PANTHER" id="PTHR43283:SF7">
    <property type="entry name" value="BETA-LACTAMASE-RELATED DOMAIN-CONTAINING PROTEIN"/>
    <property type="match status" value="1"/>
</dbReference>
<evidence type="ECO:0000313" key="2">
    <source>
        <dbReference type="EMBL" id="SKA40018.1"/>
    </source>
</evidence>
<dbReference type="RefSeq" id="WP_085938034.1">
    <property type="nucleotide sequence ID" value="NZ_FUWJ01000018.1"/>
</dbReference>
<dbReference type="Gene3D" id="3.40.710.10">
    <property type="entry name" value="DD-peptidase/beta-lactamase superfamily"/>
    <property type="match status" value="1"/>
</dbReference>
<protein>
    <recommendedName>
        <fullName evidence="1">Beta-lactamase-related domain-containing protein</fullName>
    </recommendedName>
</protein>
<dbReference type="SUPFAM" id="SSF56601">
    <property type="entry name" value="beta-lactamase/transpeptidase-like"/>
    <property type="match status" value="1"/>
</dbReference>
<keyword evidence="3" id="KW-1185">Reference proteome</keyword>